<protein>
    <submittedName>
        <fullName evidence="1">Uncharacterized protein</fullName>
    </submittedName>
</protein>
<sequence length="67" mass="7475">MPLQVACSTVKDQFGHIYCFVEQIESHPSVVTANDKIGKIELSSAFFKNLGNNFYHCTIIIIVVSLD</sequence>
<dbReference type="Proteomes" id="UP000229340">
    <property type="component" value="Chromosome"/>
</dbReference>
<accession>A0A2D2LSH7</accession>
<gene>
    <name evidence="1" type="ORF">NP7_00970</name>
</gene>
<name>A0A2D2LSH7_FAUOS</name>
<dbReference type="STRING" id="34062.AXE82_06330"/>
<organism evidence="1 2">
    <name type="scientific">Faucicola osloensis</name>
    <name type="common">Moraxella osloensis</name>
    <dbReference type="NCBI Taxonomy" id="34062"/>
    <lineage>
        <taxon>Bacteria</taxon>
        <taxon>Pseudomonadati</taxon>
        <taxon>Pseudomonadota</taxon>
        <taxon>Gammaproteobacteria</taxon>
        <taxon>Moraxellales</taxon>
        <taxon>Moraxellaceae</taxon>
        <taxon>Faucicola</taxon>
    </lineage>
</organism>
<dbReference type="AlphaFoldDB" id="A0A2D2LSH7"/>
<evidence type="ECO:0000313" key="1">
    <source>
        <dbReference type="EMBL" id="ATR77974.1"/>
    </source>
</evidence>
<dbReference type="EMBL" id="CP024443">
    <property type="protein sequence ID" value="ATR77974.1"/>
    <property type="molecule type" value="Genomic_DNA"/>
</dbReference>
<proteinExistence type="predicted"/>
<evidence type="ECO:0000313" key="2">
    <source>
        <dbReference type="Proteomes" id="UP000229340"/>
    </source>
</evidence>
<reference evidence="2" key="1">
    <citation type="submission" date="2017-11" db="EMBL/GenBank/DDBJ databases">
        <title>Complete genome sequence of Moraxella osloensis NP7 isolated from human skin.</title>
        <authorList>
            <person name="Lee K."/>
            <person name="Lim J.Y."/>
            <person name="Hwang I."/>
        </authorList>
    </citation>
    <scope>NUCLEOTIDE SEQUENCE [LARGE SCALE GENOMIC DNA]</scope>
    <source>
        <strain evidence="2">NP7</strain>
    </source>
</reference>